<dbReference type="PANTHER" id="PTHR36180">
    <property type="entry name" value="DNA-BINDING PROTEIN-RELATED-RELATED"/>
    <property type="match status" value="1"/>
</dbReference>
<evidence type="ECO:0000259" key="1">
    <source>
        <dbReference type="PROSITE" id="PS51750"/>
    </source>
</evidence>
<feature type="domain" description="Bro-N" evidence="1">
    <location>
        <begin position="10"/>
        <end position="109"/>
    </location>
</feature>
<dbReference type="InterPro" id="IPR003497">
    <property type="entry name" value="BRO_N_domain"/>
</dbReference>
<dbReference type="RefSeq" id="WP_340339871.1">
    <property type="nucleotide sequence ID" value="NZ_JBBKZS010000039.1"/>
</dbReference>
<evidence type="ECO:0000313" key="3">
    <source>
        <dbReference type="Proteomes" id="UP001367030"/>
    </source>
</evidence>
<dbReference type="Proteomes" id="UP001367030">
    <property type="component" value="Unassembled WGS sequence"/>
</dbReference>
<name>A0ABU8XJT9_9BURK</name>
<dbReference type="PANTHER" id="PTHR36180:SF2">
    <property type="entry name" value="BRO FAMILY PROTEIN"/>
    <property type="match status" value="1"/>
</dbReference>
<reference evidence="2 3" key="1">
    <citation type="submission" date="2024-03" db="EMBL/GenBank/DDBJ databases">
        <title>Novel species of the genus Variovorax.</title>
        <authorList>
            <person name="Liu Q."/>
            <person name="Xin Y.-H."/>
        </authorList>
    </citation>
    <scope>NUCLEOTIDE SEQUENCE [LARGE SCALE GENOMIC DNA]</scope>
    <source>
        <strain evidence="2 3">KACC 18901</strain>
    </source>
</reference>
<protein>
    <submittedName>
        <fullName evidence="2">BRO family protein</fullName>
    </submittedName>
</protein>
<dbReference type="EMBL" id="JBBKZS010000039">
    <property type="protein sequence ID" value="MEJ8859839.1"/>
    <property type="molecule type" value="Genomic_DNA"/>
</dbReference>
<comment type="caution">
    <text evidence="2">The sequence shown here is derived from an EMBL/GenBank/DDBJ whole genome shotgun (WGS) entry which is preliminary data.</text>
</comment>
<proteinExistence type="predicted"/>
<organism evidence="2 3">
    <name type="scientific">Variovorax robiniae</name>
    <dbReference type="NCBI Taxonomy" id="1836199"/>
    <lineage>
        <taxon>Bacteria</taxon>
        <taxon>Pseudomonadati</taxon>
        <taxon>Pseudomonadota</taxon>
        <taxon>Betaproteobacteria</taxon>
        <taxon>Burkholderiales</taxon>
        <taxon>Comamonadaceae</taxon>
        <taxon>Variovorax</taxon>
    </lineage>
</organism>
<keyword evidence="3" id="KW-1185">Reference proteome</keyword>
<accession>A0ABU8XJT9</accession>
<sequence length="110" mass="12197">MGRNCLPCPHQTLHPAPSLNLRAIEIDGEPWFAAADVCSVLDTATRDVRAIVDSDDICNRAIPGRRGRAAVFVNESGLYCLLLKSRKPEARDFKRWVTKEVLPAIRRNGG</sequence>
<evidence type="ECO:0000313" key="2">
    <source>
        <dbReference type="EMBL" id="MEJ8859839.1"/>
    </source>
</evidence>
<gene>
    <name evidence="2" type="ORF">WKW79_35175</name>
</gene>
<dbReference type="Pfam" id="PF02498">
    <property type="entry name" value="Bro-N"/>
    <property type="match status" value="1"/>
</dbReference>
<dbReference type="PROSITE" id="PS51750">
    <property type="entry name" value="BRO_N"/>
    <property type="match status" value="1"/>
</dbReference>
<dbReference type="SMART" id="SM01040">
    <property type="entry name" value="Bro-N"/>
    <property type="match status" value="1"/>
</dbReference>